<evidence type="ECO:0000313" key="4">
    <source>
        <dbReference type="EMBL" id="AZG77084.1"/>
    </source>
</evidence>
<dbReference type="InterPro" id="IPR019257">
    <property type="entry name" value="MeTrfase_dom"/>
</dbReference>
<dbReference type="KEGG" id="mros:EHO51_10250"/>
<dbReference type="PANTHER" id="PTHR43397">
    <property type="entry name" value="ERGOTHIONEINE BIOSYNTHESIS PROTEIN 1"/>
    <property type="match status" value="1"/>
</dbReference>
<dbReference type="GO" id="GO:0032259">
    <property type="term" value="P:methylation"/>
    <property type="evidence" value="ECO:0007669"/>
    <property type="project" value="UniProtKB-KW"/>
</dbReference>
<dbReference type="NCBIfam" id="TIGR03438">
    <property type="entry name" value="egtD_ergothio"/>
    <property type="match status" value="1"/>
</dbReference>
<accession>A0A3G8M678</accession>
<dbReference type="InterPro" id="IPR029063">
    <property type="entry name" value="SAM-dependent_MTases_sf"/>
</dbReference>
<organism evidence="4 5">
    <name type="scientific">Methylocystis rosea</name>
    <dbReference type="NCBI Taxonomy" id="173366"/>
    <lineage>
        <taxon>Bacteria</taxon>
        <taxon>Pseudomonadati</taxon>
        <taxon>Pseudomonadota</taxon>
        <taxon>Alphaproteobacteria</taxon>
        <taxon>Hyphomicrobiales</taxon>
        <taxon>Methylocystaceae</taxon>
        <taxon>Methylocystis</taxon>
    </lineage>
</organism>
<dbReference type="Gene3D" id="3.40.50.150">
    <property type="entry name" value="Vaccinia Virus protein VP39"/>
    <property type="match status" value="1"/>
</dbReference>
<dbReference type="PIRSF" id="PIRSF018005">
    <property type="entry name" value="UCP018005"/>
    <property type="match status" value="1"/>
</dbReference>
<proteinExistence type="predicted"/>
<evidence type="ECO:0000259" key="3">
    <source>
        <dbReference type="Pfam" id="PF10017"/>
    </source>
</evidence>
<protein>
    <submittedName>
        <fullName evidence="4">L-histidine N(Alpha)-methyltransferase</fullName>
        <ecNumber evidence="4">2.1.1.44</ecNumber>
    </submittedName>
</protein>
<evidence type="ECO:0000313" key="5">
    <source>
        <dbReference type="Proteomes" id="UP000273982"/>
    </source>
</evidence>
<dbReference type="InterPro" id="IPR051128">
    <property type="entry name" value="EgtD_Methyltrsf_superfamily"/>
</dbReference>
<sequence length="321" mass="35854">MSKATERSATPLARQADDFAVSVLEGLSRPKKSLPCRFFYDAKGSGLFEDITRQPEYYPTRVEVGILTANAMQMLEGALAETVLVEFGSGSSIKTEILLGHLPRLHAYVPIDISESALTDARERLTARFSGLNIQLLLGDFSRPIELPLELAERPKLGFFPGSTIGNFVPAEATQLLRAMRETLSPRGKLIIGVDLKKDVRQLVAAYDDANGVTAAFNLNLLVRINRELDATFDLQAFRHAATYEPFEGRIEMHLVSLKDQDVWVAGRKIRFRTAETIHTESAYKYTIEEFHLIAQAAGWTPLRVWKDHLSLFSVHELVAP</sequence>
<dbReference type="EC" id="2.1.1.44" evidence="4"/>
<dbReference type="AlphaFoldDB" id="A0A3G8M678"/>
<dbReference type="InterPro" id="IPR017804">
    <property type="entry name" value="MeTrfase_EgtD-like"/>
</dbReference>
<name>A0A3G8M678_9HYPH</name>
<dbReference type="InterPro" id="IPR035094">
    <property type="entry name" value="EgtD"/>
</dbReference>
<keyword evidence="1 4" id="KW-0489">Methyltransferase</keyword>
<gene>
    <name evidence="4" type="primary">egtD</name>
    <name evidence="4" type="ORF">EHO51_10250</name>
</gene>
<dbReference type="PANTHER" id="PTHR43397:SF1">
    <property type="entry name" value="ERGOTHIONEINE BIOSYNTHESIS PROTEIN 1"/>
    <property type="match status" value="1"/>
</dbReference>
<dbReference type="Proteomes" id="UP000273982">
    <property type="component" value="Chromosome"/>
</dbReference>
<keyword evidence="2 4" id="KW-0808">Transferase</keyword>
<dbReference type="GO" id="GO:0052706">
    <property type="term" value="F:L-histidine N(alpha)-methyltransferase activity"/>
    <property type="evidence" value="ECO:0007669"/>
    <property type="project" value="UniProtKB-EC"/>
</dbReference>
<dbReference type="EMBL" id="CP034086">
    <property type="protein sequence ID" value="AZG77084.1"/>
    <property type="molecule type" value="Genomic_DNA"/>
</dbReference>
<dbReference type="RefSeq" id="WP_124738809.1">
    <property type="nucleotide sequence ID" value="NZ_CP034086.1"/>
</dbReference>
<reference evidence="4 5" key="1">
    <citation type="submission" date="2018-11" db="EMBL/GenBank/DDBJ databases">
        <title>Genome squencing of methanotrophic bacteria isolated from alkaline groundwater in Korea.</title>
        <authorList>
            <person name="Nguyen L.N."/>
        </authorList>
    </citation>
    <scope>NUCLEOTIDE SEQUENCE [LARGE SCALE GENOMIC DNA]</scope>
    <source>
        <strain evidence="4 5">GW6</strain>
    </source>
</reference>
<dbReference type="Pfam" id="PF10017">
    <property type="entry name" value="Methyltransf_33"/>
    <property type="match status" value="1"/>
</dbReference>
<evidence type="ECO:0000256" key="2">
    <source>
        <dbReference type="ARBA" id="ARBA00022679"/>
    </source>
</evidence>
<feature type="domain" description="Histidine-specific methyltransferase SAM-dependent" evidence="3">
    <location>
        <begin position="21"/>
        <end position="318"/>
    </location>
</feature>
<evidence type="ECO:0000256" key="1">
    <source>
        <dbReference type="ARBA" id="ARBA00022603"/>
    </source>
</evidence>
<dbReference type="SUPFAM" id="SSF53335">
    <property type="entry name" value="S-adenosyl-L-methionine-dependent methyltransferases"/>
    <property type="match status" value="1"/>
</dbReference>